<gene>
    <name evidence="10" type="ORF">ONB1V03_LOCUS2695</name>
</gene>
<evidence type="ECO:0000256" key="5">
    <source>
        <dbReference type="ARBA" id="ARBA00022691"/>
    </source>
</evidence>
<keyword evidence="5 6" id="KW-0949">S-adenosyl-L-methionine</keyword>
<evidence type="ECO:0000256" key="6">
    <source>
        <dbReference type="HAMAP-Rule" id="MF_03146"/>
    </source>
</evidence>
<dbReference type="GO" id="GO:1904047">
    <property type="term" value="F:S-adenosyl-L-methionine binding"/>
    <property type="evidence" value="ECO:0007669"/>
    <property type="project" value="UniProtKB-UniRule"/>
</dbReference>
<dbReference type="GO" id="GO:0030490">
    <property type="term" value="P:maturation of SSU-rRNA"/>
    <property type="evidence" value="ECO:0007669"/>
    <property type="project" value="TreeGrafter"/>
</dbReference>
<dbReference type="InterPro" id="IPR007177">
    <property type="entry name" value="Tsr3_C"/>
</dbReference>
<keyword evidence="1" id="KW-0963">Cytoplasm</keyword>
<dbReference type="Pfam" id="PF04034">
    <property type="entry name" value="Ribo_biogen_C"/>
    <property type="match status" value="1"/>
</dbReference>
<evidence type="ECO:0000313" key="11">
    <source>
        <dbReference type="Proteomes" id="UP000728032"/>
    </source>
</evidence>
<reference evidence="10" key="1">
    <citation type="submission" date="2020-11" db="EMBL/GenBank/DDBJ databases">
        <authorList>
            <person name="Tran Van P."/>
        </authorList>
    </citation>
    <scope>NUCLEOTIDE SEQUENCE</scope>
</reference>
<comment type="function">
    <text evidence="6">Aminocarboxypropyltransferase that catalyzes the aminocarboxypropyl transfer on pseudouridine in 18S rRNA. It constitutes the last step in biosynthesis of the hypermodified N1-methyl-N3-(3-amino-3-carboxypropyl) pseudouridine (m1acp3-Psi).</text>
</comment>
<feature type="binding site" evidence="6">
    <location>
        <position position="138"/>
    </location>
    <ligand>
        <name>S-adenosyl-L-methionine</name>
        <dbReference type="ChEBI" id="CHEBI:59789"/>
    </ligand>
</feature>
<evidence type="ECO:0000313" key="10">
    <source>
        <dbReference type="EMBL" id="CAD7640692.1"/>
    </source>
</evidence>
<dbReference type="Pfam" id="PF04068">
    <property type="entry name" value="Fer4_RLI"/>
    <property type="match status" value="1"/>
</dbReference>
<sequence>MCEVCAQCSIKQLLANIYHMSDNQRPNHKYDCRELQETHDSDVVYTHQHTDSEDTDDSGDGDGDGEGEGDGEAIVVRMWDLKQCDRKRCTGRKLVRLGMCSLLRLGQRFNGLILSPMATQCVSPEDRHIVVEKGIAVVDCSWNRLNETPFHKMRGNHLRLLPFLLAANPVNYGMASKLSCVEAVASTLIITGFEDTAQHYLNKFKWGSAFTPLNQQLLAEYKLCSDSTQMVSTQNRMITEMQTSNHLNQQRNTDLPPIESSDSDSS</sequence>
<keyword evidence="3 6" id="KW-0698">rRNA processing</keyword>
<feature type="compositionally biased region" description="Acidic residues" evidence="7">
    <location>
        <begin position="53"/>
        <end position="69"/>
    </location>
</feature>
<keyword evidence="4 6" id="KW-0808">Transferase</keyword>
<feature type="domain" description="16S/18S rRNA aminocarboxypropyltransferase Tsr3 C-terminal" evidence="8">
    <location>
        <begin position="112"/>
        <end position="237"/>
    </location>
</feature>
<comment type="similarity">
    <text evidence="6">Belongs to the TDD superfamily. TSR3 family.</text>
</comment>
<dbReference type="EMBL" id="OC915496">
    <property type="protein sequence ID" value="CAD7640692.1"/>
    <property type="molecule type" value="Genomic_DNA"/>
</dbReference>
<dbReference type="EMBL" id="CAJPVJ010000671">
    <property type="protein sequence ID" value="CAG2163111.1"/>
    <property type="molecule type" value="Genomic_DNA"/>
</dbReference>
<feature type="domain" description="RNase L inhibitor RLI-like possible metal-binding" evidence="9">
    <location>
        <begin position="78"/>
        <end position="108"/>
    </location>
</feature>
<dbReference type="InterPro" id="IPR022968">
    <property type="entry name" value="Tsr3-like"/>
</dbReference>
<organism evidence="10">
    <name type="scientific">Oppiella nova</name>
    <dbReference type="NCBI Taxonomy" id="334625"/>
    <lineage>
        <taxon>Eukaryota</taxon>
        <taxon>Metazoa</taxon>
        <taxon>Ecdysozoa</taxon>
        <taxon>Arthropoda</taxon>
        <taxon>Chelicerata</taxon>
        <taxon>Arachnida</taxon>
        <taxon>Acari</taxon>
        <taxon>Acariformes</taxon>
        <taxon>Sarcoptiformes</taxon>
        <taxon>Oribatida</taxon>
        <taxon>Brachypylina</taxon>
        <taxon>Oppioidea</taxon>
        <taxon>Oppiidae</taxon>
        <taxon>Oppiella</taxon>
    </lineage>
</organism>
<comment type="catalytic activity">
    <reaction evidence="6">
        <text>an N(1)-methylpseudouridine in rRNA + S-adenosyl-L-methionine = N(1)-methyl-N(3)-[(3S)-3-amino-3-carboxypropyl]pseudouridine in rRNA + S-methyl-5'-thioadenosine + H(+)</text>
        <dbReference type="Rhea" id="RHEA:63296"/>
        <dbReference type="Rhea" id="RHEA-COMP:11634"/>
        <dbReference type="Rhea" id="RHEA-COMP:16310"/>
        <dbReference type="ChEBI" id="CHEBI:15378"/>
        <dbReference type="ChEBI" id="CHEBI:17509"/>
        <dbReference type="ChEBI" id="CHEBI:59789"/>
        <dbReference type="ChEBI" id="CHEBI:74890"/>
        <dbReference type="ChEBI" id="CHEBI:146234"/>
        <dbReference type="EC" id="2.5.1.157"/>
    </reaction>
</comment>
<accession>A0A7R9LFD9</accession>
<evidence type="ECO:0000259" key="8">
    <source>
        <dbReference type="Pfam" id="PF04034"/>
    </source>
</evidence>
<feature type="region of interest" description="Disordered" evidence="7">
    <location>
        <begin position="47"/>
        <end position="69"/>
    </location>
</feature>
<feature type="region of interest" description="Disordered" evidence="7">
    <location>
        <begin position="243"/>
        <end position="266"/>
    </location>
</feature>
<protein>
    <recommendedName>
        <fullName evidence="6">18S rRNA aminocarboxypropyltransferase</fullName>
        <ecNumber evidence="6">2.5.1.157</ecNumber>
    </recommendedName>
</protein>
<dbReference type="EC" id="2.5.1.157" evidence="6"/>
<evidence type="ECO:0000256" key="3">
    <source>
        <dbReference type="ARBA" id="ARBA00022552"/>
    </source>
</evidence>
<proteinExistence type="inferred from homology"/>
<keyword evidence="2 6" id="KW-0690">Ribosome biogenesis</keyword>
<evidence type="ECO:0000256" key="4">
    <source>
        <dbReference type="ARBA" id="ARBA00022679"/>
    </source>
</evidence>
<evidence type="ECO:0000256" key="1">
    <source>
        <dbReference type="ARBA" id="ARBA00022490"/>
    </source>
</evidence>
<evidence type="ECO:0000256" key="2">
    <source>
        <dbReference type="ARBA" id="ARBA00022517"/>
    </source>
</evidence>
<dbReference type="AlphaFoldDB" id="A0A7R9LFD9"/>
<evidence type="ECO:0000256" key="7">
    <source>
        <dbReference type="SAM" id="MobiDB-lite"/>
    </source>
</evidence>
<dbReference type="PANTHER" id="PTHR20426:SF0">
    <property type="entry name" value="18S RRNA AMINOCARBOXYPROPYLTRANSFERASE"/>
    <property type="match status" value="1"/>
</dbReference>
<dbReference type="GO" id="GO:0000455">
    <property type="term" value="P:enzyme-directed rRNA pseudouridine synthesis"/>
    <property type="evidence" value="ECO:0007669"/>
    <property type="project" value="UniProtKB-UniRule"/>
</dbReference>
<dbReference type="NCBIfam" id="NF002621">
    <property type="entry name" value="PRK02287.1"/>
    <property type="match status" value="1"/>
</dbReference>
<dbReference type="Proteomes" id="UP000728032">
    <property type="component" value="Unassembled WGS sequence"/>
</dbReference>
<dbReference type="PANTHER" id="PTHR20426">
    <property type="entry name" value="RIBOSOME BIOGENESIS PROTEIN TSR3 HOMOLOG"/>
    <property type="match status" value="1"/>
</dbReference>
<feature type="binding site" evidence="6">
    <location>
        <position position="90"/>
    </location>
    <ligand>
        <name>S-adenosyl-L-methionine</name>
        <dbReference type="ChEBI" id="CHEBI:59789"/>
    </ligand>
</feature>
<evidence type="ECO:0000259" key="9">
    <source>
        <dbReference type="Pfam" id="PF04068"/>
    </source>
</evidence>
<dbReference type="InterPro" id="IPR007209">
    <property type="entry name" value="RNaseL-inhib-like_metal-bd_dom"/>
</dbReference>
<name>A0A7R9LFD9_9ACAR</name>
<comment type="caution">
    <text evidence="6">Lacks conserved residue(s) required for the propagation of feature annotation.</text>
</comment>
<keyword evidence="11" id="KW-1185">Reference proteome</keyword>
<dbReference type="GO" id="GO:0106388">
    <property type="term" value="F:rRNA small subunit aminocarboxypropyltransferase activity"/>
    <property type="evidence" value="ECO:0007669"/>
    <property type="project" value="UniProtKB-EC"/>
</dbReference>
<feature type="compositionally biased region" description="Polar residues" evidence="7">
    <location>
        <begin position="243"/>
        <end position="253"/>
    </location>
</feature>
<dbReference type="HAMAP" id="MF_01116">
    <property type="entry name" value="TSR3"/>
    <property type="match status" value="1"/>
</dbReference>
<dbReference type="OrthoDB" id="10262062at2759"/>
<feature type="binding site" evidence="6">
    <location>
        <position position="161"/>
    </location>
    <ligand>
        <name>S-adenosyl-L-methionine</name>
        <dbReference type="ChEBI" id="CHEBI:59789"/>
    </ligand>
</feature>